<accession>A0A6A6SZP9</accession>
<organism evidence="1 2">
    <name type="scientific">Lophiostoma macrostomum CBS 122681</name>
    <dbReference type="NCBI Taxonomy" id="1314788"/>
    <lineage>
        <taxon>Eukaryota</taxon>
        <taxon>Fungi</taxon>
        <taxon>Dikarya</taxon>
        <taxon>Ascomycota</taxon>
        <taxon>Pezizomycotina</taxon>
        <taxon>Dothideomycetes</taxon>
        <taxon>Pleosporomycetidae</taxon>
        <taxon>Pleosporales</taxon>
        <taxon>Lophiostomataceae</taxon>
        <taxon>Lophiostoma</taxon>
    </lineage>
</organism>
<reference evidence="1" key="1">
    <citation type="journal article" date="2020" name="Stud. Mycol.">
        <title>101 Dothideomycetes genomes: a test case for predicting lifestyles and emergence of pathogens.</title>
        <authorList>
            <person name="Haridas S."/>
            <person name="Albert R."/>
            <person name="Binder M."/>
            <person name="Bloem J."/>
            <person name="Labutti K."/>
            <person name="Salamov A."/>
            <person name="Andreopoulos B."/>
            <person name="Baker S."/>
            <person name="Barry K."/>
            <person name="Bills G."/>
            <person name="Bluhm B."/>
            <person name="Cannon C."/>
            <person name="Castanera R."/>
            <person name="Culley D."/>
            <person name="Daum C."/>
            <person name="Ezra D."/>
            <person name="Gonzalez J."/>
            <person name="Henrissat B."/>
            <person name="Kuo A."/>
            <person name="Liang C."/>
            <person name="Lipzen A."/>
            <person name="Lutzoni F."/>
            <person name="Magnuson J."/>
            <person name="Mondo S."/>
            <person name="Nolan M."/>
            <person name="Ohm R."/>
            <person name="Pangilinan J."/>
            <person name="Park H.-J."/>
            <person name="Ramirez L."/>
            <person name="Alfaro M."/>
            <person name="Sun H."/>
            <person name="Tritt A."/>
            <person name="Yoshinaga Y."/>
            <person name="Zwiers L.-H."/>
            <person name="Turgeon B."/>
            <person name="Goodwin S."/>
            <person name="Spatafora J."/>
            <person name="Crous P."/>
            <person name="Grigoriev I."/>
        </authorList>
    </citation>
    <scope>NUCLEOTIDE SEQUENCE</scope>
    <source>
        <strain evidence="1">CBS 122681</strain>
    </source>
</reference>
<dbReference type="OrthoDB" id="4507347at2759"/>
<dbReference type="AlphaFoldDB" id="A0A6A6SZP9"/>
<dbReference type="EMBL" id="MU004386">
    <property type="protein sequence ID" value="KAF2653176.1"/>
    <property type="molecule type" value="Genomic_DNA"/>
</dbReference>
<evidence type="ECO:0000313" key="2">
    <source>
        <dbReference type="Proteomes" id="UP000799324"/>
    </source>
</evidence>
<gene>
    <name evidence="1" type="ORF">K491DRAFT_718304</name>
</gene>
<proteinExistence type="predicted"/>
<evidence type="ECO:0000313" key="1">
    <source>
        <dbReference type="EMBL" id="KAF2653176.1"/>
    </source>
</evidence>
<name>A0A6A6SZP9_9PLEO</name>
<keyword evidence="2" id="KW-1185">Reference proteome</keyword>
<protein>
    <submittedName>
        <fullName evidence="1">Uncharacterized protein</fullName>
    </submittedName>
</protein>
<dbReference type="Proteomes" id="UP000799324">
    <property type="component" value="Unassembled WGS sequence"/>
</dbReference>
<sequence length="245" mass="27182">MREPTEEPKADDVVIYCDGKRFEVVTGGSPAWLKDNDRQGIKVGIGKSDSLKRCNDGNLLSLSGHALGVTWQTPAGIPEGQSASKDFPAAVQFCAITVKGVKDGIFDSVHHEAFRLERILGKSKKKLSGSSYAFRPIDAMNQLSLVLLHELTHTRGAGQLDDVPINARFLPFGKTSRAYRWDRIKRLVREGPYVDRQKFGAPDNNSDSIAYFALGCWLMSRSNEPYKIEDEGTVTRLPAQIIFPE</sequence>